<dbReference type="GO" id="GO:0006307">
    <property type="term" value="P:DNA alkylation repair"/>
    <property type="evidence" value="ECO:0007669"/>
    <property type="project" value="TreeGrafter"/>
</dbReference>
<keyword evidence="2" id="KW-0227">DNA damage</keyword>
<feature type="region of interest" description="Disordered" evidence="4">
    <location>
        <begin position="285"/>
        <end position="337"/>
    </location>
</feature>
<keyword evidence="3" id="KW-0234">DNA repair</keyword>
<dbReference type="Gene3D" id="1.10.340.30">
    <property type="entry name" value="Hypothetical protein, domain 2"/>
    <property type="match status" value="1"/>
</dbReference>
<reference evidence="6" key="1">
    <citation type="submission" date="2023-03" db="EMBL/GenBank/DDBJ databases">
        <title>Massive genome expansion in bonnet fungi (Mycena s.s.) driven by repeated elements and novel gene families across ecological guilds.</title>
        <authorList>
            <consortium name="Lawrence Berkeley National Laboratory"/>
            <person name="Harder C.B."/>
            <person name="Miyauchi S."/>
            <person name="Viragh M."/>
            <person name="Kuo A."/>
            <person name="Thoen E."/>
            <person name="Andreopoulos B."/>
            <person name="Lu D."/>
            <person name="Skrede I."/>
            <person name="Drula E."/>
            <person name="Henrissat B."/>
            <person name="Morin E."/>
            <person name="Kohler A."/>
            <person name="Barry K."/>
            <person name="LaButti K."/>
            <person name="Morin E."/>
            <person name="Salamov A."/>
            <person name="Lipzen A."/>
            <person name="Mereny Z."/>
            <person name="Hegedus B."/>
            <person name="Baldrian P."/>
            <person name="Stursova M."/>
            <person name="Weitz H."/>
            <person name="Taylor A."/>
            <person name="Grigoriev I.V."/>
            <person name="Nagy L.G."/>
            <person name="Martin F."/>
            <person name="Kauserud H."/>
        </authorList>
    </citation>
    <scope>NUCLEOTIDE SEQUENCE</scope>
    <source>
        <strain evidence="6">CBHHK002</strain>
    </source>
</reference>
<dbReference type="FunFam" id="1.10.340.30:FF:000004">
    <property type="entry name" value="DNA-3-methyladenine glycosylase II"/>
    <property type="match status" value="1"/>
</dbReference>
<dbReference type="SMART" id="SM00478">
    <property type="entry name" value="ENDO3c"/>
    <property type="match status" value="1"/>
</dbReference>
<dbReference type="Proteomes" id="UP001218218">
    <property type="component" value="Unassembled WGS sequence"/>
</dbReference>
<evidence type="ECO:0000259" key="5">
    <source>
        <dbReference type="SMART" id="SM00478"/>
    </source>
</evidence>
<comment type="similarity">
    <text evidence="1">Belongs to the alkylbase DNA glycosidase AlkA family.</text>
</comment>
<dbReference type="PANTHER" id="PTHR43003">
    <property type="entry name" value="DNA-3-METHYLADENINE GLYCOSYLASE"/>
    <property type="match status" value="1"/>
</dbReference>
<dbReference type="AlphaFoldDB" id="A0AAD6ZZP4"/>
<dbReference type="Gene3D" id="1.10.1670.40">
    <property type="match status" value="2"/>
</dbReference>
<accession>A0AAD6ZZP4</accession>
<dbReference type="GO" id="GO:0032131">
    <property type="term" value="F:alkylated DNA binding"/>
    <property type="evidence" value="ECO:0007669"/>
    <property type="project" value="TreeGrafter"/>
</dbReference>
<dbReference type="PANTHER" id="PTHR43003:SF5">
    <property type="entry name" value="DNA-3-METHYLADENINE GLYCOSYLASE"/>
    <property type="match status" value="1"/>
</dbReference>
<dbReference type="SUPFAM" id="SSF48150">
    <property type="entry name" value="DNA-glycosylase"/>
    <property type="match status" value="1"/>
</dbReference>
<dbReference type="GO" id="GO:0008725">
    <property type="term" value="F:DNA-3-methyladenine glycosylase activity"/>
    <property type="evidence" value="ECO:0007669"/>
    <property type="project" value="TreeGrafter"/>
</dbReference>
<evidence type="ECO:0000313" key="7">
    <source>
        <dbReference type="Proteomes" id="UP001218218"/>
    </source>
</evidence>
<dbReference type="EMBL" id="JARIHO010000020">
    <property type="protein sequence ID" value="KAJ7346613.1"/>
    <property type="molecule type" value="Genomic_DNA"/>
</dbReference>
<evidence type="ECO:0000313" key="6">
    <source>
        <dbReference type="EMBL" id="KAJ7346613.1"/>
    </source>
</evidence>
<evidence type="ECO:0000256" key="1">
    <source>
        <dbReference type="ARBA" id="ARBA00010817"/>
    </source>
</evidence>
<feature type="domain" description="HhH-GPD" evidence="5">
    <location>
        <begin position="137"/>
        <end position="316"/>
    </location>
</feature>
<evidence type="ECO:0000256" key="4">
    <source>
        <dbReference type="SAM" id="MobiDB-lite"/>
    </source>
</evidence>
<gene>
    <name evidence="6" type="ORF">DFH08DRAFT_868790</name>
</gene>
<name>A0AAD6ZZP4_9AGAR</name>
<comment type="caution">
    <text evidence="6">The sequence shown here is derived from an EMBL/GenBank/DDBJ whole genome shotgun (WGS) entry which is preliminary data.</text>
</comment>
<dbReference type="InterPro" id="IPR011257">
    <property type="entry name" value="DNA_glycosylase"/>
</dbReference>
<organism evidence="6 7">
    <name type="scientific">Mycena albidolilacea</name>
    <dbReference type="NCBI Taxonomy" id="1033008"/>
    <lineage>
        <taxon>Eukaryota</taxon>
        <taxon>Fungi</taxon>
        <taxon>Dikarya</taxon>
        <taxon>Basidiomycota</taxon>
        <taxon>Agaricomycotina</taxon>
        <taxon>Agaricomycetes</taxon>
        <taxon>Agaricomycetidae</taxon>
        <taxon>Agaricales</taxon>
        <taxon>Marasmiineae</taxon>
        <taxon>Mycenaceae</taxon>
        <taxon>Mycena</taxon>
    </lineage>
</organism>
<dbReference type="GO" id="GO:0032993">
    <property type="term" value="C:protein-DNA complex"/>
    <property type="evidence" value="ECO:0007669"/>
    <property type="project" value="TreeGrafter"/>
</dbReference>
<evidence type="ECO:0000256" key="3">
    <source>
        <dbReference type="ARBA" id="ARBA00023204"/>
    </source>
</evidence>
<dbReference type="InterPro" id="IPR003265">
    <property type="entry name" value="HhH-GPD_domain"/>
</dbReference>
<dbReference type="GO" id="GO:0006285">
    <property type="term" value="P:base-excision repair, AP site formation"/>
    <property type="evidence" value="ECO:0007669"/>
    <property type="project" value="TreeGrafter"/>
</dbReference>
<sequence length="415" mass="45749">MLPKTLATRILITMPATRSSTRSMSATGSPVKRKLESEVLPSPKKPKHSSKPVIPTASGTISETEPTKLVVPASNGATSEPDFVPADAVLTFSFEDAKKHLINADHRFEDVFNRLECKPFRELEQVHPFRALASSILGQQISVLAARSIQHKFIRLYDPSIPEKHSDYTPGVSGSFFPTPQQVTETDIPTLRSAGLSQRKAEYITDLAARFSDRRLSTKKLIEANDEELAEMLIEVRGIGRWTVDMFAIFSLRRPDILPVGDLGVQRGLVRWFLSQHSPSYSFGISPEKNKVASPTKKKAKNSKEDDDTLPVFGESSTTIEEVPRTPPPAEDAGAIPLPPTFTPSIKRTLAKPPQNDGVPALPEGLTVAELKSRLDGKKKVKGAFLSPAHMEQLTASWRPYRSLGVYYMWALADA</sequence>
<proteinExistence type="inferred from homology"/>
<feature type="region of interest" description="Disordered" evidence="4">
    <location>
        <begin position="16"/>
        <end position="67"/>
    </location>
</feature>
<dbReference type="GO" id="GO:0043916">
    <property type="term" value="F:DNA-7-methylguanine glycosylase activity"/>
    <property type="evidence" value="ECO:0007669"/>
    <property type="project" value="TreeGrafter"/>
</dbReference>
<evidence type="ECO:0000256" key="2">
    <source>
        <dbReference type="ARBA" id="ARBA00022763"/>
    </source>
</evidence>
<dbReference type="InterPro" id="IPR051912">
    <property type="entry name" value="Alkylbase_DNA_Glycosylase/TA"/>
</dbReference>
<dbReference type="GO" id="GO:0005634">
    <property type="term" value="C:nucleus"/>
    <property type="evidence" value="ECO:0007669"/>
    <property type="project" value="TreeGrafter"/>
</dbReference>
<keyword evidence="7" id="KW-1185">Reference proteome</keyword>
<protein>
    <submittedName>
        <fullName evidence="6">DNA glycosylase</fullName>
    </submittedName>
</protein>
<feature type="compositionally biased region" description="Low complexity" evidence="4">
    <location>
        <begin position="16"/>
        <end position="30"/>
    </location>
</feature>
<dbReference type="CDD" id="cd00056">
    <property type="entry name" value="ENDO3c"/>
    <property type="match status" value="1"/>
</dbReference>
<dbReference type="Pfam" id="PF00730">
    <property type="entry name" value="HhH-GPD"/>
    <property type="match status" value="1"/>
</dbReference>